<keyword evidence="6 8" id="KW-0472">Membrane</keyword>
<keyword evidence="4 8" id="KW-0812">Transmembrane</keyword>
<dbReference type="InterPro" id="IPR008693">
    <property type="entry name" value="MmpS"/>
</dbReference>
<feature type="transmembrane region" description="Helical" evidence="8">
    <location>
        <begin position="106"/>
        <end position="125"/>
    </location>
</feature>
<evidence type="ECO:0000256" key="5">
    <source>
        <dbReference type="ARBA" id="ARBA00022989"/>
    </source>
</evidence>
<gene>
    <name evidence="9" type="ORF">DLJ46_31820</name>
</gene>
<evidence type="ECO:0000256" key="1">
    <source>
        <dbReference type="ARBA" id="ARBA00004236"/>
    </source>
</evidence>
<dbReference type="EMBL" id="QGSV01000451">
    <property type="protein sequence ID" value="PWU43360.1"/>
    <property type="molecule type" value="Genomic_DNA"/>
</dbReference>
<comment type="subcellular location">
    <subcellularLocation>
        <location evidence="1">Cell membrane</location>
    </subcellularLocation>
</comment>
<keyword evidence="3" id="KW-1003">Cell membrane</keyword>
<reference evidence="10" key="1">
    <citation type="submission" date="2018-05" db="EMBL/GenBank/DDBJ databases">
        <title>Micromonospora globispora sp. nov. and Micromonospora rugosa sp. nov., isolated from marine sediment.</title>
        <authorList>
            <person name="Carro L."/>
            <person name="Aysel V."/>
            <person name="Cetin D."/>
            <person name="Igual J.M."/>
            <person name="Klenk H.-P."/>
            <person name="Trujillo M.E."/>
            <person name="Sahin N."/>
        </authorList>
    </citation>
    <scope>NUCLEOTIDE SEQUENCE [LARGE SCALE GENOMIC DNA]</scope>
    <source>
        <strain evidence="10">S2904</strain>
    </source>
</reference>
<evidence type="ECO:0000256" key="6">
    <source>
        <dbReference type="ARBA" id="ARBA00023136"/>
    </source>
</evidence>
<name>A0A317JSN2_9ACTN</name>
<feature type="region of interest" description="Disordered" evidence="7">
    <location>
        <begin position="33"/>
        <end position="96"/>
    </location>
</feature>
<evidence type="ECO:0000313" key="9">
    <source>
        <dbReference type="EMBL" id="PWU43360.1"/>
    </source>
</evidence>
<dbReference type="OrthoDB" id="4222103at2"/>
<protein>
    <recommendedName>
        <fullName evidence="11">MmpS family membrane protein</fullName>
    </recommendedName>
</protein>
<dbReference type="AlphaFoldDB" id="A0A317JSN2"/>
<comment type="caution">
    <text evidence="9">The sequence shown here is derived from an EMBL/GenBank/DDBJ whole genome shotgun (WGS) entry which is preliminary data.</text>
</comment>
<keyword evidence="5 8" id="KW-1133">Transmembrane helix</keyword>
<dbReference type="InterPro" id="IPR038468">
    <property type="entry name" value="MmpS_C"/>
</dbReference>
<feature type="compositionally biased region" description="Pro residues" evidence="7">
    <location>
        <begin position="71"/>
        <end position="86"/>
    </location>
</feature>
<sequence>MIFAFPTRADRGSGLLLLAVPRQLGCGALCHHGGRGGGSTKGKAGMTQPDGAGGRPGDGATPAPWVAPDQWGPPTPWTTPTPPDPTPSAILYPPAASTPAPTTRTVVIGLVLLLLACAGGGLVLLRRATTGPADPYRHAADRPDAGPSSILMPGQPQGPYRVSYEVTGTGRASVLYTRSASVTGIVSVTLPWRATLTLDADVGEVTLRALTPQAPPDGFACRLVVDGETVVDSTPDESGAVTCQVQLD</sequence>
<keyword evidence="10" id="KW-1185">Reference proteome</keyword>
<evidence type="ECO:0008006" key="11">
    <source>
        <dbReference type="Google" id="ProtNLM"/>
    </source>
</evidence>
<evidence type="ECO:0000313" key="10">
    <source>
        <dbReference type="Proteomes" id="UP000245683"/>
    </source>
</evidence>
<dbReference type="Gene3D" id="2.60.40.2880">
    <property type="entry name" value="MmpS1-5, C-terminal soluble domain"/>
    <property type="match status" value="1"/>
</dbReference>
<evidence type="ECO:0000256" key="8">
    <source>
        <dbReference type="SAM" id="Phobius"/>
    </source>
</evidence>
<proteinExistence type="inferred from homology"/>
<evidence type="ECO:0000256" key="4">
    <source>
        <dbReference type="ARBA" id="ARBA00022692"/>
    </source>
</evidence>
<dbReference type="Pfam" id="PF05423">
    <property type="entry name" value="Mycobact_memb"/>
    <property type="match status" value="1"/>
</dbReference>
<organism evidence="9 10">
    <name type="scientific">Micromonospora globispora</name>
    <dbReference type="NCBI Taxonomy" id="1450148"/>
    <lineage>
        <taxon>Bacteria</taxon>
        <taxon>Bacillati</taxon>
        <taxon>Actinomycetota</taxon>
        <taxon>Actinomycetes</taxon>
        <taxon>Micromonosporales</taxon>
        <taxon>Micromonosporaceae</taxon>
        <taxon>Micromonospora</taxon>
    </lineage>
</organism>
<dbReference type="Proteomes" id="UP000245683">
    <property type="component" value="Unassembled WGS sequence"/>
</dbReference>
<evidence type="ECO:0000256" key="7">
    <source>
        <dbReference type="SAM" id="MobiDB-lite"/>
    </source>
</evidence>
<evidence type="ECO:0000256" key="2">
    <source>
        <dbReference type="ARBA" id="ARBA00007531"/>
    </source>
</evidence>
<accession>A0A317JSN2</accession>
<dbReference type="GO" id="GO:0005886">
    <property type="term" value="C:plasma membrane"/>
    <property type="evidence" value="ECO:0007669"/>
    <property type="project" value="UniProtKB-SubCell"/>
</dbReference>
<comment type="similarity">
    <text evidence="2">Belongs to the MmpS family.</text>
</comment>
<evidence type="ECO:0000256" key="3">
    <source>
        <dbReference type="ARBA" id="ARBA00022475"/>
    </source>
</evidence>